<organism evidence="3 4">
    <name type="scientific">Paramecium sonneborni</name>
    <dbReference type="NCBI Taxonomy" id="65129"/>
    <lineage>
        <taxon>Eukaryota</taxon>
        <taxon>Sar</taxon>
        <taxon>Alveolata</taxon>
        <taxon>Ciliophora</taxon>
        <taxon>Intramacronucleata</taxon>
        <taxon>Oligohymenophorea</taxon>
        <taxon>Peniculida</taxon>
        <taxon>Parameciidae</taxon>
        <taxon>Paramecium</taxon>
    </lineage>
</organism>
<evidence type="ECO:0000313" key="4">
    <source>
        <dbReference type="Proteomes" id="UP000692954"/>
    </source>
</evidence>
<dbReference type="EMBL" id="CAJJDN010000198">
    <property type="protein sequence ID" value="CAD8128830.1"/>
    <property type="molecule type" value="Genomic_DNA"/>
</dbReference>
<sequence length="173" mass="20461">MQQDQFLTTFVVNYHQLNDKQTINYEILFFVQSKNQKFYAKLKLNIPTKTSKLGILISNNKFFLSICIFGAYSPCKWQSNVNSYIGDDTLSSFIFSQTHDQVYPQKDKSMLFTKRLGLHMEIIMILILKEILLMVILVQVKIINFTNKEQIKHFICMDKKSLKYKNVKYINQH</sequence>
<comment type="caution">
    <text evidence="3">The sequence shown here is derived from an EMBL/GenBank/DDBJ whole genome shotgun (WGS) entry which is preliminary data.</text>
</comment>
<dbReference type="Proteomes" id="UP000692954">
    <property type="component" value="Unassembled WGS sequence"/>
</dbReference>
<gene>
    <name evidence="3" type="ORF">PSON_ATCC_30995.1.T1980002</name>
</gene>
<reference evidence="3" key="1">
    <citation type="submission" date="2021-01" db="EMBL/GenBank/DDBJ databases">
        <authorList>
            <consortium name="Genoscope - CEA"/>
            <person name="William W."/>
        </authorList>
    </citation>
    <scope>NUCLEOTIDE SEQUENCE</scope>
</reference>
<dbReference type="AlphaFoldDB" id="A0A8S1RNX4"/>
<evidence type="ECO:0000259" key="2">
    <source>
        <dbReference type="Pfam" id="PF07534"/>
    </source>
</evidence>
<evidence type="ECO:0000256" key="1">
    <source>
        <dbReference type="SAM" id="Phobius"/>
    </source>
</evidence>
<keyword evidence="1" id="KW-1133">Transmembrane helix</keyword>
<feature type="domain" description="TLDc" evidence="2">
    <location>
        <begin position="15"/>
        <end position="112"/>
    </location>
</feature>
<dbReference type="Pfam" id="PF07534">
    <property type="entry name" value="TLD"/>
    <property type="match status" value="1"/>
</dbReference>
<feature type="transmembrane region" description="Helical" evidence="1">
    <location>
        <begin position="116"/>
        <end position="138"/>
    </location>
</feature>
<name>A0A8S1RNX4_9CILI</name>
<accession>A0A8S1RNX4</accession>
<protein>
    <recommendedName>
        <fullName evidence="2">TLDc domain-containing protein</fullName>
    </recommendedName>
</protein>
<evidence type="ECO:0000313" key="3">
    <source>
        <dbReference type="EMBL" id="CAD8128830.1"/>
    </source>
</evidence>
<keyword evidence="1" id="KW-0472">Membrane</keyword>
<proteinExistence type="predicted"/>
<keyword evidence="1" id="KW-0812">Transmembrane</keyword>
<keyword evidence="4" id="KW-1185">Reference proteome</keyword>
<dbReference type="InterPro" id="IPR006571">
    <property type="entry name" value="TLDc_dom"/>
</dbReference>